<accession>A0A238BJH5</accession>
<proteinExistence type="predicted"/>
<dbReference type="EMBL" id="KZ270859">
    <property type="protein sequence ID" value="OZC05531.1"/>
    <property type="molecule type" value="Genomic_DNA"/>
</dbReference>
<organism evidence="2 3">
    <name type="scientific">Onchocerca flexuosa</name>
    <dbReference type="NCBI Taxonomy" id="387005"/>
    <lineage>
        <taxon>Eukaryota</taxon>
        <taxon>Metazoa</taxon>
        <taxon>Ecdysozoa</taxon>
        <taxon>Nematoda</taxon>
        <taxon>Chromadorea</taxon>
        <taxon>Rhabditida</taxon>
        <taxon>Spirurina</taxon>
        <taxon>Spiruromorpha</taxon>
        <taxon>Filarioidea</taxon>
        <taxon>Onchocercidae</taxon>
        <taxon>Onchocerca</taxon>
    </lineage>
</organism>
<evidence type="ECO:0000313" key="2">
    <source>
        <dbReference type="EMBL" id="OZC05531.1"/>
    </source>
</evidence>
<protein>
    <submittedName>
        <fullName evidence="2">Uncharacterized protein</fullName>
    </submittedName>
</protein>
<feature type="region of interest" description="Disordered" evidence="1">
    <location>
        <begin position="110"/>
        <end position="138"/>
    </location>
</feature>
<keyword evidence="3" id="KW-1185">Reference proteome</keyword>
<evidence type="ECO:0000256" key="1">
    <source>
        <dbReference type="SAM" id="MobiDB-lite"/>
    </source>
</evidence>
<dbReference type="Proteomes" id="UP000242913">
    <property type="component" value="Unassembled WGS sequence"/>
</dbReference>
<name>A0A238BJH5_9BILA</name>
<reference evidence="2 3" key="1">
    <citation type="submission" date="2015-12" db="EMBL/GenBank/DDBJ databases">
        <title>Draft genome of the nematode, Onchocerca flexuosa.</title>
        <authorList>
            <person name="Mitreva M."/>
        </authorList>
    </citation>
    <scope>NUCLEOTIDE SEQUENCE [LARGE SCALE GENOMIC DNA]</scope>
    <source>
        <strain evidence="2">Red Deer</strain>
    </source>
</reference>
<dbReference type="OrthoDB" id="5803516at2759"/>
<evidence type="ECO:0000313" key="3">
    <source>
        <dbReference type="Proteomes" id="UP000242913"/>
    </source>
</evidence>
<dbReference type="AlphaFoldDB" id="A0A238BJH5"/>
<sequence>MSDMLEIHRSKMTVTNLPEKGQIVDFTVWVKCLASTGYFCATWRLHKMVNNGTDSIPEGPSLMFEIFVNPFIDENFTLERPVFANELDSYSYYDRIRDEEPNIDDTQELEELASSGSVSASDYEVIDGGETMSDSEKQ</sequence>
<gene>
    <name evidence="2" type="ORF">X798_07495</name>
</gene>